<accession>A0A759KKM6</accession>
<evidence type="ECO:0000313" key="2">
    <source>
        <dbReference type="EMBL" id="HAG1902222.1"/>
    </source>
</evidence>
<name>A0A759KKM6_SALER</name>
<dbReference type="EMBL" id="DAAXOQ010000033">
    <property type="protein sequence ID" value="HAG1902222.1"/>
    <property type="molecule type" value="Genomic_DNA"/>
</dbReference>
<reference evidence="2" key="1">
    <citation type="journal article" date="2018" name="Genome Biol.">
        <title>SKESA: strategic k-mer extension for scrupulous assemblies.</title>
        <authorList>
            <person name="Souvorov A."/>
            <person name="Agarwala R."/>
            <person name="Lipman D.J."/>
        </authorList>
    </citation>
    <scope>NUCLEOTIDE SEQUENCE</scope>
    <source>
        <strain evidence="2">MA.CK_94/00000160</strain>
    </source>
</reference>
<gene>
    <name evidence="2" type="ORF">G8X23_004455</name>
</gene>
<dbReference type="PANTHER" id="PTHR35191">
    <property type="entry name" value="PROPHAGE SIDE TAIL FIBER PROTEIN HOMOLOG STFQ-RELATED"/>
    <property type="match status" value="1"/>
</dbReference>
<dbReference type="InterPro" id="IPR051934">
    <property type="entry name" value="Phage_Tail_Fiber_Structural"/>
</dbReference>
<organism evidence="2">
    <name type="scientific">Salmonella enterica</name>
    <name type="common">Salmonella choleraesuis</name>
    <dbReference type="NCBI Taxonomy" id="28901"/>
    <lineage>
        <taxon>Bacteria</taxon>
        <taxon>Pseudomonadati</taxon>
        <taxon>Pseudomonadota</taxon>
        <taxon>Gammaproteobacteria</taxon>
        <taxon>Enterobacterales</taxon>
        <taxon>Enterobacteriaceae</taxon>
        <taxon>Salmonella</taxon>
    </lineage>
</organism>
<comment type="caution">
    <text evidence="2">The sequence shown here is derived from an EMBL/GenBank/DDBJ whole genome shotgun (WGS) entry which is preliminary data.</text>
</comment>
<feature type="compositionally biased region" description="Basic and acidic residues" evidence="1">
    <location>
        <begin position="1"/>
        <end position="10"/>
    </location>
</feature>
<feature type="region of interest" description="Disordered" evidence="1">
    <location>
        <begin position="1"/>
        <end position="33"/>
    </location>
</feature>
<dbReference type="AlphaFoldDB" id="A0A759KKM6"/>
<dbReference type="PANTHER" id="PTHR35191:SF1">
    <property type="entry name" value="PROPHAGE SIDE TAIL FIBER PROTEIN HOMOLOG STFQ-RELATED"/>
    <property type="match status" value="1"/>
</dbReference>
<sequence>TVMGEVRTKAPLDSPAFTGTPTTPTPPGDAKGLQTTNAEFVRKLIVALVGSVLEPLDTLQELADALGNDPNFATTVLNKLAGKQTLDETLTALSGKSVDGLIEYVGLRETISRAADAL</sequence>
<evidence type="ECO:0000256" key="1">
    <source>
        <dbReference type="SAM" id="MobiDB-lite"/>
    </source>
</evidence>
<feature type="non-terminal residue" evidence="2">
    <location>
        <position position="1"/>
    </location>
</feature>
<protein>
    <submittedName>
        <fullName evidence="2">Phage tail protein</fullName>
    </submittedName>
</protein>
<proteinExistence type="predicted"/>
<reference evidence="2" key="2">
    <citation type="submission" date="2020-02" db="EMBL/GenBank/DDBJ databases">
        <authorList>
            <consortium name="NCBI Pathogen Detection Project"/>
        </authorList>
    </citation>
    <scope>NUCLEOTIDE SEQUENCE</scope>
    <source>
        <strain evidence="2">MA.CK_94/00000160</strain>
    </source>
</reference>